<evidence type="ECO:0000256" key="2">
    <source>
        <dbReference type="ARBA" id="ARBA00022664"/>
    </source>
</evidence>
<dbReference type="CDD" id="cd12365">
    <property type="entry name" value="RRM_RNPS1"/>
    <property type="match status" value="1"/>
</dbReference>
<evidence type="ECO:0000256" key="7">
    <source>
        <dbReference type="SAM" id="MobiDB-lite"/>
    </source>
</evidence>
<dbReference type="PANTHER" id="PTHR15481">
    <property type="entry name" value="RIBONUCLEIC ACID BINDING PROTEIN S1"/>
    <property type="match status" value="1"/>
</dbReference>
<keyword evidence="5" id="KW-0539">Nucleus</keyword>
<evidence type="ECO:0000259" key="8">
    <source>
        <dbReference type="PROSITE" id="PS50102"/>
    </source>
</evidence>
<dbReference type="STRING" id="299467.A0A443SS89"/>
<dbReference type="VEuPathDB" id="VectorBase:LDEU001651"/>
<dbReference type="Gene3D" id="3.30.70.330">
    <property type="match status" value="1"/>
</dbReference>
<evidence type="ECO:0000256" key="1">
    <source>
        <dbReference type="ARBA" id="ARBA00004123"/>
    </source>
</evidence>
<keyword evidence="3 6" id="KW-0694">RNA-binding</keyword>
<dbReference type="GO" id="GO:0003723">
    <property type="term" value="F:RNA binding"/>
    <property type="evidence" value="ECO:0007669"/>
    <property type="project" value="UniProtKB-UniRule"/>
</dbReference>
<accession>A0A443SS89</accession>
<feature type="domain" description="RRM" evidence="8">
    <location>
        <begin position="12"/>
        <end position="91"/>
    </location>
</feature>
<dbReference type="PANTHER" id="PTHR15481:SF0">
    <property type="entry name" value="LD23870P-RELATED"/>
    <property type="match status" value="1"/>
</dbReference>
<dbReference type="GO" id="GO:0005737">
    <property type="term" value="C:cytoplasm"/>
    <property type="evidence" value="ECO:0007669"/>
    <property type="project" value="TreeGrafter"/>
</dbReference>
<evidence type="ECO:0000313" key="10">
    <source>
        <dbReference type="Proteomes" id="UP000288716"/>
    </source>
</evidence>
<sequence length="152" mass="17401">MSKRSEVLAKISKVHVGRLTRNVTKDHVSEIFSVYGIIKSIDLPMDRIHPHLSRGFAYIEFEKAEEAEKAIKYMDGGQIDGQEISVSIVLTPKPRPFAGQLSVRRGGHPGWARRSPRRRRSPPRYRRSPRRSRSRSRSPPRKRRASSSSSSR</sequence>
<dbReference type="OrthoDB" id="252020at2759"/>
<keyword evidence="4" id="KW-0508">mRNA splicing</keyword>
<dbReference type="InterPro" id="IPR035979">
    <property type="entry name" value="RBD_domain_sf"/>
</dbReference>
<reference evidence="9 10" key="1">
    <citation type="journal article" date="2018" name="Gigascience">
        <title>Genomes of trombidid mites reveal novel predicted allergens and laterally-transferred genes associated with secondary metabolism.</title>
        <authorList>
            <person name="Dong X."/>
            <person name="Chaisiri K."/>
            <person name="Xia D."/>
            <person name="Armstrong S.D."/>
            <person name="Fang Y."/>
            <person name="Donnelly M.J."/>
            <person name="Kadowaki T."/>
            <person name="McGarry J.W."/>
            <person name="Darby A.C."/>
            <person name="Makepeace B.L."/>
        </authorList>
    </citation>
    <scope>NUCLEOTIDE SEQUENCE [LARGE SCALE GENOMIC DNA]</scope>
    <source>
        <strain evidence="9">UoL-UT</strain>
    </source>
</reference>
<keyword evidence="2" id="KW-0507">mRNA processing</keyword>
<evidence type="ECO:0000313" key="9">
    <source>
        <dbReference type="EMBL" id="RWS30388.1"/>
    </source>
</evidence>
<comment type="caution">
    <text evidence="9">The sequence shown here is derived from an EMBL/GenBank/DDBJ whole genome shotgun (WGS) entry which is preliminary data.</text>
</comment>
<dbReference type="EMBL" id="NCKV01000524">
    <property type="protein sequence ID" value="RWS30388.1"/>
    <property type="molecule type" value="Genomic_DNA"/>
</dbReference>
<organism evidence="9 10">
    <name type="scientific">Leptotrombidium deliense</name>
    <dbReference type="NCBI Taxonomy" id="299467"/>
    <lineage>
        <taxon>Eukaryota</taxon>
        <taxon>Metazoa</taxon>
        <taxon>Ecdysozoa</taxon>
        <taxon>Arthropoda</taxon>
        <taxon>Chelicerata</taxon>
        <taxon>Arachnida</taxon>
        <taxon>Acari</taxon>
        <taxon>Acariformes</taxon>
        <taxon>Trombidiformes</taxon>
        <taxon>Prostigmata</taxon>
        <taxon>Anystina</taxon>
        <taxon>Parasitengona</taxon>
        <taxon>Trombiculoidea</taxon>
        <taxon>Trombiculidae</taxon>
        <taxon>Leptotrombidium</taxon>
    </lineage>
</organism>
<dbReference type="Pfam" id="PF00076">
    <property type="entry name" value="RRM_1"/>
    <property type="match status" value="1"/>
</dbReference>
<dbReference type="GO" id="GO:0005654">
    <property type="term" value="C:nucleoplasm"/>
    <property type="evidence" value="ECO:0007669"/>
    <property type="project" value="TreeGrafter"/>
</dbReference>
<dbReference type="InterPro" id="IPR000504">
    <property type="entry name" value="RRM_dom"/>
</dbReference>
<proteinExistence type="predicted"/>
<protein>
    <submittedName>
        <fullName evidence="9">RNA-binding protein with serine-rich domain 1-like isoform X1</fullName>
    </submittedName>
</protein>
<evidence type="ECO:0000256" key="6">
    <source>
        <dbReference type="PROSITE-ProRule" id="PRU00176"/>
    </source>
</evidence>
<dbReference type="SMART" id="SM00360">
    <property type="entry name" value="RRM"/>
    <property type="match status" value="1"/>
</dbReference>
<evidence type="ECO:0000256" key="4">
    <source>
        <dbReference type="ARBA" id="ARBA00023187"/>
    </source>
</evidence>
<feature type="region of interest" description="Disordered" evidence="7">
    <location>
        <begin position="97"/>
        <end position="152"/>
    </location>
</feature>
<dbReference type="GO" id="GO:0061574">
    <property type="term" value="C:ASAP complex"/>
    <property type="evidence" value="ECO:0007669"/>
    <property type="project" value="TreeGrafter"/>
</dbReference>
<evidence type="ECO:0000256" key="3">
    <source>
        <dbReference type="ARBA" id="ARBA00022884"/>
    </source>
</evidence>
<dbReference type="GO" id="GO:0000398">
    <property type="term" value="P:mRNA splicing, via spliceosome"/>
    <property type="evidence" value="ECO:0007669"/>
    <property type="project" value="TreeGrafter"/>
</dbReference>
<dbReference type="Proteomes" id="UP000288716">
    <property type="component" value="Unassembled WGS sequence"/>
</dbReference>
<evidence type="ECO:0000256" key="5">
    <source>
        <dbReference type="ARBA" id="ARBA00023242"/>
    </source>
</evidence>
<dbReference type="AlphaFoldDB" id="A0A443SS89"/>
<dbReference type="InterPro" id="IPR034201">
    <property type="entry name" value="RNPS1_RRM"/>
</dbReference>
<name>A0A443SS89_9ACAR</name>
<comment type="subcellular location">
    <subcellularLocation>
        <location evidence="1">Nucleus</location>
    </subcellularLocation>
</comment>
<dbReference type="PROSITE" id="PS50102">
    <property type="entry name" value="RRM"/>
    <property type="match status" value="1"/>
</dbReference>
<keyword evidence="10" id="KW-1185">Reference proteome</keyword>
<feature type="compositionally biased region" description="Basic residues" evidence="7">
    <location>
        <begin position="114"/>
        <end position="145"/>
    </location>
</feature>
<gene>
    <name evidence="9" type="ORF">B4U80_00703</name>
</gene>
<dbReference type="InterPro" id="IPR012677">
    <property type="entry name" value="Nucleotide-bd_a/b_plait_sf"/>
</dbReference>
<dbReference type="SUPFAM" id="SSF54928">
    <property type="entry name" value="RNA-binding domain, RBD"/>
    <property type="match status" value="1"/>
</dbReference>